<dbReference type="Proteomes" id="UP000606172">
    <property type="component" value="Unassembled WGS sequence"/>
</dbReference>
<dbReference type="EMBL" id="BOOW01000011">
    <property type="protein sequence ID" value="GII91699.1"/>
    <property type="molecule type" value="Genomic_DNA"/>
</dbReference>
<dbReference type="Pfam" id="PF13830">
    <property type="entry name" value="DUF4192"/>
    <property type="match status" value="1"/>
</dbReference>
<evidence type="ECO:0008006" key="3">
    <source>
        <dbReference type="Google" id="ProtNLM"/>
    </source>
</evidence>
<sequence length="383" mass="41184">MTEAAGERACLAPMTTSATTSRLLLSSPVDILVAVPYLVGFHPARSLVVIGLTGEAPHGQLCLTTRWDLPLPEDGLDPLLPLLRREGVTQVIVVGYGPGALATPAVDAVRDLAREAGLHVRDALRTEARRFWSYLCETAECCPAEGTPFDPTVSSVAVHATVNGLVALPDRAALEESVTGLLDPVARTAMHEATATVAADVRARLAMHPSPDGFAAEFVAEGIARVHSSLAAAAEGVCLDDLEAARLGLDLAVVRIRDEAWTLICEEEEQAHLLLWKDLTRRLEPRFVPPAASLLAMTSWRRGDCATAGIALERALEIDPTYSMANLLMHALCQLMSPKILQDRMPNSEELDREMGSPRLAWLTTMIGLTDPRECLPVSVGET</sequence>
<dbReference type="AlphaFoldDB" id="A0A919VB28"/>
<accession>A0A919VB28</accession>
<comment type="caution">
    <text evidence="1">The sequence shown here is derived from an EMBL/GenBank/DDBJ whole genome shotgun (WGS) entry which is preliminary data.</text>
</comment>
<evidence type="ECO:0000313" key="2">
    <source>
        <dbReference type="Proteomes" id="UP000606172"/>
    </source>
</evidence>
<dbReference type="InterPro" id="IPR025447">
    <property type="entry name" value="DUF4192"/>
</dbReference>
<name>A0A919VB28_9ACTN</name>
<protein>
    <recommendedName>
        <fullName evidence="3">DUF4192 domain-containing protein</fullName>
    </recommendedName>
</protein>
<gene>
    <name evidence="1" type="ORF">Ssi02_19300</name>
</gene>
<reference evidence="1" key="1">
    <citation type="submission" date="2021-01" db="EMBL/GenBank/DDBJ databases">
        <title>Whole genome shotgun sequence of Sinosporangium siamense NBRC 109515.</title>
        <authorList>
            <person name="Komaki H."/>
            <person name="Tamura T."/>
        </authorList>
    </citation>
    <scope>NUCLEOTIDE SEQUENCE</scope>
    <source>
        <strain evidence="1">NBRC 109515</strain>
    </source>
</reference>
<proteinExistence type="predicted"/>
<organism evidence="1 2">
    <name type="scientific">Sinosporangium siamense</name>
    <dbReference type="NCBI Taxonomy" id="1367973"/>
    <lineage>
        <taxon>Bacteria</taxon>
        <taxon>Bacillati</taxon>
        <taxon>Actinomycetota</taxon>
        <taxon>Actinomycetes</taxon>
        <taxon>Streptosporangiales</taxon>
        <taxon>Streptosporangiaceae</taxon>
        <taxon>Sinosporangium</taxon>
    </lineage>
</organism>
<evidence type="ECO:0000313" key="1">
    <source>
        <dbReference type="EMBL" id="GII91699.1"/>
    </source>
</evidence>
<keyword evidence="2" id="KW-1185">Reference proteome</keyword>